<proteinExistence type="predicted"/>
<feature type="transmembrane region" description="Helical" evidence="2">
    <location>
        <begin position="304"/>
        <end position="326"/>
    </location>
</feature>
<keyword evidence="2" id="KW-0812">Transmembrane</keyword>
<keyword evidence="4" id="KW-1185">Reference proteome</keyword>
<dbReference type="EMBL" id="BLLK01000019">
    <property type="protein sequence ID" value="GFH44315.1"/>
    <property type="molecule type" value="Genomic_DNA"/>
</dbReference>
<keyword evidence="2" id="KW-0472">Membrane</keyword>
<sequence length="438" mass="50030">MALTSRSRRSNGIPTTTNITNTPKENGTFTRTTVVIYSNGTEITMKETLTALEIEQLEDPSYSTCTSHSILTPELTSISNARNETASPMRLTSSSSFAVFISRKDDSPAWYHLSTLLVLFSFVCAMMIATTTKNTRYKHQHEYEYHENSFASFLSFFCSFVAIPIMFNLGSAYQSKEKNDSTTSQESNSAGDVTEYVNTWFLLSINVYSCICFLFCIFHLGIVLVFPESGLEFTITGTLWNIMTFFVMVGRTEYLRRKQKNDELYQLFHSFNTSYGISTFFFVISMMSGYTCAISFVMIEEIWFIENIVMAVIYILFSKVAYLLMWCGSPRTPNYKIGYNDAEEAIIPLVPQGESVVQPSSFGRCCSRIRMLSIVMYIMSITLDLILIDWDEVNGLGIFLRVSWNAIPWLLIETTGKLFKGQSTLKYFFQTRLEHTQF</sequence>
<feature type="compositionally biased region" description="Low complexity" evidence="1">
    <location>
        <begin position="13"/>
        <end position="23"/>
    </location>
</feature>
<dbReference type="AlphaFoldDB" id="A0AAD3GZ42"/>
<keyword evidence="2" id="KW-1133">Transmembrane helix</keyword>
<feature type="transmembrane region" description="Helical" evidence="2">
    <location>
        <begin position="110"/>
        <end position="130"/>
    </location>
</feature>
<evidence type="ECO:0000313" key="4">
    <source>
        <dbReference type="Proteomes" id="UP001054902"/>
    </source>
</evidence>
<name>A0AAD3GZ42_9STRA</name>
<protein>
    <submittedName>
        <fullName evidence="3">Uncharacterized protein</fullName>
    </submittedName>
</protein>
<feature type="transmembrane region" description="Helical" evidence="2">
    <location>
        <begin position="205"/>
        <end position="227"/>
    </location>
</feature>
<evidence type="ECO:0000256" key="2">
    <source>
        <dbReference type="SAM" id="Phobius"/>
    </source>
</evidence>
<feature type="transmembrane region" description="Helical" evidence="2">
    <location>
        <begin position="233"/>
        <end position="254"/>
    </location>
</feature>
<dbReference type="Proteomes" id="UP001054902">
    <property type="component" value="Unassembled WGS sequence"/>
</dbReference>
<organism evidence="3 4">
    <name type="scientific">Chaetoceros tenuissimus</name>
    <dbReference type="NCBI Taxonomy" id="426638"/>
    <lineage>
        <taxon>Eukaryota</taxon>
        <taxon>Sar</taxon>
        <taxon>Stramenopiles</taxon>
        <taxon>Ochrophyta</taxon>
        <taxon>Bacillariophyta</taxon>
        <taxon>Coscinodiscophyceae</taxon>
        <taxon>Chaetocerotophycidae</taxon>
        <taxon>Chaetocerotales</taxon>
        <taxon>Chaetocerotaceae</taxon>
        <taxon>Chaetoceros</taxon>
    </lineage>
</organism>
<feature type="region of interest" description="Disordered" evidence="1">
    <location>
        <begin position="1"/>
        <end position="26"/>
    </location>
</feature>
<comment type="caution">
    <text evidence="3">The sequence shown here is derived from an EMBL/GenBank/DDBJ whole genome shotgun (WGS) entry which is preliminary data.</text>
</comment>
<reference evidence="3 4" key="1">
    <citation type="journal article" date="2021" name="Sci. Rep.">
        <title>The genome of the diatom Chaetoceros tenuissimus carries an ancient integrated fragment of an extant virus.</title>
        <authorList>
            <person name="Hongo Y."/>
            <person name="Kimura K."/>
            <person name="Takaki Y."/>
            <person name="Yoshida Y."/>
            <person name="Baba S."/>
            <person name="Kobayashi G."/>
            <person name="Nagasaki K."/>
            <person name="Hano T."/>
            <person name="Tomaru Y."/>
        </authorList>
    </citation>
    <scope>NUCLEOTIDE SEQUENCE [LARGE SCALE GENOMIC DNA]</scope>
    <source>
        <strain evidence="3 4">NIES-3715</strain>
    </source>
</reference>
<feature type="transmembrane region" description="Helical" evidence="2">
    <location>
        <begin position="275"/>
        <end position="298"/>
    </location>
</feature>
<feature type="transmembrane region" description="Helical" evidence="2">
    <location>
        <begin position="369"/>
        <end position="388"/>
    </location>
</feature>
<gene>
    <name evidence="3" type="ORF">CTEN210_00789</name>
</gene>
<accession>A0AAD3GZ42</accession>
<evidence type="ECO:0000256" key="1">
    <source>
        <dbReference type="SAM" id="MobiDB-lite"/>
    </source>
</evidence>
<feature type="transmembrane region" description="Helical" evidence="2">
    <location>
        <begin position="150"/>
        <end position="169"/>
    </location>
</feature>
<evidence type="ECO:0000313" key="3">
    <source>
        <dbReference type="EMBL" id="GFH44315.1"/>
    </source>
</evidence>